<dbReference type="AlphaFoldDB" id="A0A1J7CCW9"/>
<sequence>MMVTGPAEQAVLVAARISAALTPHTSRYVENIPGGLRFFLEVDLTDTRSAPSSGDHRPSV</sequence>
<protein>
    <submittedName>
        <fullName evidence="1">Uncharacterized protein</fullName>
    </submittedName>
</protein>
<accession>A0A1J7CCW9</accession>
<organism evidence="1 2">
    <name type="scientific">Mangrovactinospora gilvigrisea</name>
    <dbReference type="NCBI Taxonomy" id="1428644"/>
    <lineage>
        <taxon>Bacteria</taxon>
        <taxon>Bacillati</taxon>
        <taxon>Actinomycetota</taxon>
        <taxon>Actinomycetes</taxon>
        <taxon>Kitasatosporales</taxon>
        <taxon>Streptomycetaceae</taxon>
        <taxon>Mangrovactinospora</taxon>
    </lineage>
</organism>
<comment type="caution">
    <text evidence="1">The sequence shown here is derived from an EMBL/GenBank/DDBJ whole genome shotgun (WGS) entry which is preliminary data.</text>
</comment>
<gene>
    <name evidence="1" type="ORF">BIV57_00710</name>
</gene>
<reference evidence="1 2" key="1">
    <citation type="submission" date="2016-10" db="EMBL/GenBank/DDBJ databases">
        <title>Genome sequence of Streptomyces gilvigriseus MUSC 26.</title>
        <authorList>
            <person name="Lee L.-H."/>
            <person name="Ser H.-L."/>
        </authorList>
    </citation>
    <scope>NUCLEOTIDE SEQUENCE [LARGE SCALE GENOMIC DNA]</scope>
    <source>
        <strain evidence="1 2">MUSC 26</strain>
    </source>
</reference>
<dbReference type="Proteomes" id="UP000243342">
    <property type="component" value="Unassembled WGS sequence"/>
</dbReference>
<evidence type="ECO:0000313" key="2">
    <source>
        <dbReference type="Proteomes" id="UP000243342"/>
    </source>
</evidence>
<name>A0A1J7CCW9_9ACTN</name>
<dbReference type="EMBL" id="MLCF01000002">
    <property type="protein sequence ID" value="OIV39396.1"/>
    <property type="molecule type" value="Genomic_DNA"/>
</dbReference>
<keyword evidence="2" id="KW-1185">Reference proteome</keyword>
<proteinExistence type="predicted"/>
<evidence type="ECO:0000313" key="1">
    <source>
        <dbReference type="EMBL" id="OIV39396.1"/>
    </source>
</evidence>